<dbReference type="InterPro" id="IPR036259">
    <property type="entry name" value="MFS_trans_sf"/>
</dbReference>
<dbReference type="InterPro" id="IPR011701">
    <property type="entry name" value="MFS"/>
</dbReference>
<dbReference type="Proteomes" id="UP000001194">
    <property type="component" value="Unassembled WGS sequence"/>
</dbReference>
<sequence>MIMNAGSAAGRIVPNLFVYRFGVYNVIIPCVFIAAILVICTLAVNTAIGTLIFAVLYGFFSGAYASMLPPMVSSLAKNDGEMGARLGVCFTFTGLGGLVGTPIAGALLSPSFVWWRPILLPSLCVLISALCFTATRFLRVRKKGTQWL</sequence>
<feature type="domain" description="Major facilitator superfamily (MFS) profile" evidence="4">
    <location>
        <begin position="1"/>
        <end position="148"/>
    </location>
</feature>
<dbReference type="RefSeq" id="XP_001879096.1">
    <property type="nucleotide sequence ID" value="XM_001879061.1"/>
</dbReference>
<dbReference type="STRING" id="486041.B0D4Y4"/>
<keyword evidence="3" id="KW-0812">Transmembrane</keyword>
<keyword evidence="3" id="KW-1133">Transmembrane helix</keyword>
<dbReference type="Gene3D" id="1.20.1250.20">
    <property type="entry name" value="MFS general substrate transporter like domains"/>
    <property type="match status" value="1"/>
</dbReference>
<dbReference type="GeneID" id="6074371"/>
<keyword evidence="3" id="KW-0472">Membrane</keyword>
<gene>
    <name evidence="5" type="ORF">LACBIDRAFT_317337</name>
</gene>
<organism evidence="6">
    <name type="scientific">Laccaria bicolor (strain S238N-H82 / ATCC MYA-4686)</name>
    <name type="common">Bicoloured deceiver</name>
    <name type="synonym">Laccaria laccata var. bicolor</name>
    <dbReference type="NCBI Taxonomy" id="486041"/>
    <lineage>
        <taxon>Eukaryota</taxon>
        <taxon>Fungi</taxon>
        <taxon>Dikarya</taxon>
        <taxon>Basidiomycota</taxon>
        <taxon>Agaricomycotina</taxon>
        <taxon>Agaricomycetes</taxon>
        <taxon>Agaricomycetidae</taxon>
        <taxon>Agaricales</taxon>
        <taxon>Agaricineae</taxon>
        <taxon>Hydnangiaceae</taxon>
        <taxon>Laccaria</taxon>
    </lineage>
</organism>
<comment type="similarity">
    <text evidence="2">Belongs to the major facilitator superfamily. Monocarboxylate porter (TC 2.A.1.13) family.</text>
</comment>
<proteinExistence type="inferred from homology"/>
<keyword evidence="6" id="KW-1185">Reference proteome</keyword>
<dbReference type="PROSITE" id="PS50850">
    <property type="entry name" value="MFS"/>
    <property type="match status" value="1"/>
</dbReference>
<dbReference type="HOGENOM" id="CLU_001265_1_4_1"/>
<dbReference type="PANTHER" id="PTHR11360:SF234">
    <property type="entry name" value="MFS-TYPE TRANSPORTER DBAD-RELATED"/>
    <property type="match status" value="1"/>
</dbReference>
<evidence type="ECO:0000256" key="1">
    <source>
        <dbReference type="ARBA" id="ARBA00004141"/>
    </source>
</evidence>
<dbReference type="OrthoDB" id="6499973at2759"/>
<dbReference type="GO" id="GO:0022857">
    <property type="term" value="F:transmembrane transporter activity"/>
    <property type="evidence" value="ECO:0007669"/>
    <property type="project" value="InterPro"/>
</dbReference>
<feature type="transmembrane region" description="Helical" evidence="3">
    <location>
        <begin position="50"/>
        <end position="72"/>
    </location>
</feature>
<reference evidence="5 6" key="1">
    <citation type="journal article" date="2008" name="Nature">
        <title>The genome of Laccaria bicolor provides insights into mycorrhizal symbiosis.</title>
        <authorList>
            <person name="Martin F."/>
            <person name="Aerts A."/>
            <person name="Ahren D."/>
            <person name="Brun A."/>
            <person name="Danchin E.G.J."/>
            <person name="Duchaussoy F."/>
            <person name="Gibon J."/>
            <person name="Kohler A."/>
            <person name="Lindquist E."/>
            <person name="Pereda V."/>
            <person name="Salamov A."/>
            <person name="Shapiro H.J."/>
            <person name="Wuyts J."/>
            <person name="Blaudez D."/>
            <person name="Buee M."/>
            <person name="Brokstein P."/>
            <person name="Canbaeck B."/>
            <person name="Cohen D."/>
            <person name="Courty P.E."/>
            <person name="Coutinho P.M."/>
            <person name="Delaruelle C."/>
            <person name="Detter J.C."/>
            <person name="Deveau A."/>
            <person name="DiFazio S."/>
            <person name="Duplessis S."/>
            <person name="Fraissinet-Tachet L."/>
            <person name="Lucic E."/>
            <person name="Frey-Klett P."/>
            <person name="Fourrey C."/>
            <person name="Feussner I."/>
            <person name="Gay G."/>
            <person name="Grimwood J."/>
            <person name="Hoegger P.J."/>
            <person name="Jain P."/>
            <person name="Kilaru S."/>
            <person name="Labbe J."/>
            <person name="Lin Y.C."/>
            <person name="Legue V."/>
            <person name="Le Tacon F."/>
            <person name="Marmeisse R."/>
            <person name="Melayah D."/>
            <person name="Montanini B."/>
            <person name="Muratet M."/>
            <person name="Nehls U."/>
            <person name="Niculita-Hirzel H."/>
            <person name="Oudot-Le Secq M.P."/>
            <person name="Peter M."/>
            <person name="Quesneville H."/>
            <person name="Rajashekar B."/>
            <person name="Reich M."/>
            <person name="Rouhier N."/>
            <person name="Schmutz J."/>
            <person name="Yin T."/>
            <person name="Chalot M."/>
            <person name="Henrissat B."/>
            <person name="Kuees U."/>
            <person name="Lucas S."/>
            <person name="Van de Peer Y."/>
            <person name="Podila G.K."/>
            <person name="Polle A."/>
            <person name="Pukkila P.J."/>
            <person name="Richardson P.M."/>
            <person name="Rouze P."/>
            <person name="Sanders I.R."/>
            <person name="Stajich J.E."/>
            <person name="Tunlid A."/>
            <person name="Tuskan G."/>
            <person name="Grigoriev I.V."/>
        </authorList>
    </citation>
    <scope>NUCLEOTIDE SEQUENCE [LARGE SCALE GENOMIC DNA]</scope>
    <source>
        <strain evidence="6">S238N-H82 / ATCC MYA-4686</strain>
    </source>
</reference>
<evidence type="ECO:0000256" key="2">
    <source>
        <dbReference type="ARBA" id="ARBA00006727"/>
    </source>
</evidence>
<dbReference type="SUPFAM" id="SSF103473">
    <property type="entry name" value="MFS general substrate transporter"/>
    <property type="match status" value="1"/>
</dbReference>
<dbReference type="Pfam" id="PF07690">
    <property type="entry name" value="MFS_1"/>
    <property type="match status" value="1"/>
</dbReference>
<protein>
    <submittedName>
        <fullName evidence="5">Predicted protein</fullName>
    </submittedName>
</protein>
<name>B0D4Y4_LACBS</name>
<evidence type="ECO:0000313" key="5">
    <source>
        <dbReference type="EMBL" id="EDR10646.1"/>
    </source>
</evidence>
<evidence type="ECO:0000313" key="6">
    <source>
        <dbReference type="Proteomes" id="UP000001194"/>
    </source>
</evidence>
<evidence type="ECO:0000259" key="4">
    <source>
        <dbReference type="PROSITE" id="PS50850"/>
    </source>
</evidence>
<feature type="transmembrane region" description="Helical" evidence="3">
    <location>
        <begin position="21"/>
        <end position="44"/>
    </location>
</feature>
<dbReference type="InterPro" id="IPR050327">
    <property type="entry name" value="Proton-linked_MCT"/>
</dbReference>
<dbReference type="InParanoid" id="B0D4Y4"/>
<dbReference type="GO" id="GO:0016020">
    <property type="term" value="C:membrane"/>
    <property type="evidence" value="ECO:0007669"/>
    <property type="project" value="UniProtKB-SubCell"/>
</dbReference>
<accession>B0D4Y4</accession>
<dbReference type="EMBL" id="DS547097">
    <property type="protein sequence ID" value="EDR10646.1"/>
    <property type="molecule type" value="Genomic_DNA"/>
</dbReference>
<dbReference type="AlphaFoldDB" id="B0D4Y4"/>
<feature type="transmembrane region" description="Helical" evidence="3">
    <location>
        <begin position="114"/>
        <end position="138"/>
    </location>
</feature>
<comment type="subcellular location">
    <subcellularLocation>
        <location evidence="1">Membrane</location>
        <topology evidence="1">Multi-pass membrane protein</topology>
    </subcellularLocation>
</comment>
<dbReference type="PANTHER" id="PTHR11360">
    <property type="entry name" value="MONOCARBOXYLATE TRANSPORTER"/>
    <property type="match status" value="1"/>
</dbReference>
<evidence type="ECO:0000256" key="3">
    <source>
        <dbReference type="SAM" id="Phobius"/>
    </source>
</evidence>
<dbReference type="KEGG" id="lbc:LACBIDRAFT_317337"/>
<dbReference type="InterPro" id="IPR020846">
    <property type="entry name" value="MFS_dom"/>
</dbReference>
<feature type="transmembrane region" description="Helical" evidence="3">
    <location>
        <begin position="84"/>
        <end position="108"/>
    </location>
</feature>